<dbReference type="RefSeq" id="WP_149278724.1">
    <property type="nucleotide sequence ID" value="NZ_CP043506.1"/>
</dbReference>
<feature type="domain" description="HPP transmembrane region" evidence="2">
    <location>
        <begin position="44"/>
        <end position="196"/>
    </location>
</feature>
<dbReference type="Pfam" id="PF04982">
    <property type="entry name" value="TM_HPP"/>
    <property type="match status" value="1"/>
</dbReference>
<protein>
    <submittedName>
        <fullName evidence="3">HPP family protein</fullName>
    </submittedName>
</protein>
<dbReference type="AlphaFoldDB" id="A0A5C1YNH3"/>
<feature type="transmembrane region" description="Helical" evidence="1">
    <location>
        <begin position="166"/>
        <end position="187"/>
    </location>
</feature>
<keyword evidence="4" id="KW-1185">Reference proteome</keyword>
<gene>
    <name evidence="3" type="ORF">FLP30_04220</name>
</gene>
<dbReference type="InterPro" id="IPR058581">
    <property type="entry name" value="TM_HPP"/>
</dbReference>
<feature type="transmembrane region" description="Helical" evidence="1">
    <location>
        <begin position="107"/>
        <end position="134"/>
    </location>
</feature>
<dbReference type="PANTHER" id="PTHR33741">
    <property type="entry name" value="TRANSMEMBRANE PROTEIN DDB_G0269096-RELATED"/>
    <property type="match status" value="1"/>
</dbReference>
<dbReference type="EMBL" id="CP043506">
    <property type="protein sequence ID" value="QEO17045.1"/>
    <property type="molecule type" value="Genomic_DNA"/>
</dbReference>
<dbReference type="PANTHER" id="PTHR33741:SF5">
    <property type="entry name" value="TRANSMEMBRANE PROTEIN DDB_G0269096-RELATED"/>
    <property type="match status" value="1"/>
</dbReference>
<feature type="transmembrane region" description="Helical" evidence="1">
    <location>
        <begin position="45"/>
        <end position="67"/>
    </location>
</feature>
<organism evidence="3 4">
    <name type="scientific">Acetobacter vaccinii</name>
    <dbReference type="NCBI Taxonomy" id="2592655"/>
    <lineage>
        <taxon>Bacteria</taxon>
        <taxon>Pseudomonadati</taxon>
        <taxon>Pseudomonadota</taxon>
        <taxon>Alphaproteobacteria</taxon>
        <taxon>Acetobacterales</taxon>
        <taxon>Acetobacteraceae</taxon>
        <taxon>Acetobacter</taxon>
    </lineage>
</organism>
<name>A0A5C1YNH3_9PROT</name>
<evidence type="ECO:0000313" key="4">
    <source>
        <dbReference type="Proteomes" id="UP000324536"/>
    </source>
</evidence>
<keyword evidence="1" id="KW-0812">Transmembrane</keyword>
<dbReference type="OrthoDB" id="9811720at2"/>
<evidence type="ECO:0000259" key="2">
    <source>
        <dbReference type="Pfam" id="PF04982"/>
    </source>
</evidence>
<evidence type="ECO:0000313" key="3">
    <source>
        <dbReference type="EMBL" id="QEO17045.1"/>
    </source>
</evidence>
<proteinExistence type="predicted"/>
<dbReference type="KEGG" id="acek:FLP30_04220"/>
<dbReference type="InterPro" id="IPR007065">
    <property type="entry name" value="HPP"/>
</dbReference>
<keyword evidence="1" id="KW-1133">Transmembrane helix</keyword>
<feature type="transmembrane region" description="Helical" evidence="1">
    <location>
        <begin position="73"/>
        <end position="95"/>
    </location>
</feature>
<accession>A0A5C1YNH3</accession>
<evidence type="ECO:0000256" key="1">
    <source>
        <dbReference type="SAM" id="Phobius"/>
    </source>
</evidence>
<reference evidence="3 4" key="1">
    <citation type="submission" date="2019-09" db="EMBL/GenBank/DDBJ databases">
        <title>Genome sequencing of strain KACC 21233.</title>
        <authorList>
            <person name="Heo J."/>
            <person name="Kim S.-J."/>
            <person name="Kim J.-S."/>
            <person name="Hong S.-B."/>
            <person name="Kwon S.-W."/>
        </authorList>
    </citation>
    <scope>NUCLEOTIDE SEQUENCE [LARGE SCALE GENOMIC DNA]</scope>
    <source>
        <strain evidence="3 4">KACC 21233</strain>
    </source>
</reference>
<dbReference type="Proteomes" id="UP000324536">
    <property type="component" value="Chromosome"/>
</dbReference>
<sequence>MARVCPILPHPSVYPAMTERFAPSTQRWRSLLRPERLSGQGRYRALLVALGGGVGVGLTFALGKLFVPASLPAIVAPIGASAVLVFAVPASPLATPRAVVLGNTLSAAVGVGVGLLAGAGPLAATLALFLALAVMAATRCLHPPGGAAALTGVLVSPMLPALPMALAFPLLPVALNSIMLVLCGIGFHRLTGHSYPHQAAPARPPETPQPAIRTDDIAAALAELDEVYDIAPEDLEKVLALASTHATRRTQTRR</sequence>
<keyword evidence="1" id="KW-0472">Membrane</keyword>